<keyword evidence="9" id="KW-0560">Oxidoreductase</keyword>
<keyword evidence="13 22" id="KW-0472">Membrane</keyword>
<evidence type="ECO:0000256" key="8">
    <source>
        <dbReference type="ARBA" id="ARBA00022848"/>
    </source>
</evidence>
<dbReference type="Gene3D" id="1.10.630.10">
    <property type="entry name" value="Cytochrome P450"/>
    <property type="match status" value="2"/>
</dbReference>
<evidence type="ECO:0000256" key="11">
    <source>
        <dbReference type="ARBA" id="ARBA00023033"/>
    </source>
</evidence>
<dbReference type="PANTHER" id="PTHR24289:SF1">
    <property type="entry name" value="STEROID 17-ALPHA-HYDROXYLASE_17,20 LYASE"/>
    <property type="match status" value="1"/>
</dbReference>
<evidence type="ECO:0000256" key="7">
    <source>
        <dbReference type="ARBA" id="ARBA00022824"/>
    </source>
</evidence>
<gene>
    <name evidence="23" type="ORF">PMEA_00030384</name>
</gene>
<keyword evidence="5 21" id="KW-0349">Heme</keyword>
<dbReference type="PANTHER" id="PTHR24289">
    <property type="entry name" value="STEROID 17-ALPHA-HYDROXYLASE/17,20 LYASE"/>
    <property type="match status" value="1"/>
</dbReference>
<dbReference type="GO" id="GO:0005506">
    <property type="term" value="F:iron ion binding"/>
    <property type="evidence" value="ECO:0007669"/>
    <property type="project" value="InterPro"/>
</dbReference>
<dbReference type="PRINTS" id="PR00385">
    <property type="entry name" value="P450"/>
</dbReference>
<evidence type="ECO:0000313" key="23">
    <source>
        <dbReference type="EMBL" id="CAH3158307.1"/>
    </source>
</evidence>
<comment type="cofactor">
    <cofactor evidence="21">
        <name>heme</name>
        <dbReference type="ChEBI" id="CHEBI:30413"/>
    </cofactor>
</comment>
<keyword evidence="12" id="KW-0446">Lipid-binding</keyword>
<keyword evidence="7" id="KW-0256">Endoplasmic reticulum</keyword>
<dbReference type="GO" id="GO:0042448">
    <property type="term" value="P:progesterone metabolic process"/>
    <property type="evidence" value="ECO:0007669"/>
    <property type="project" value="TreeGrafter"/>
</dbReference>
<dbReference type="InterPro" id="IPR001128">
    <property type="entry name" value="Cyt_P450"/>
</dbReference>
<dbReference type="InterPro" id="IPR036396">
    <property type="entry name" value="Cyt_P450_sf"/>
</dbReference>
<dbReference type="PRINTS" id="PR00463">
    <property type="entry name" value="EP450I"/>
</dbReference>
<dbReference type="AlphaFoldDB" id="A0AAU9XTK8"/>
<dbReference type="Pfam" id="PF00067">
    <property type="entry name" value="p450"/>
    <property type="match status" value="2"/>
</dbReference>
<evidence type="ECO:0000256" key="17">
    <source>
        <dbReference type="ARBA" id="ARBA00044265"/>
    </source>
</evidence>
<protein>
    <recommendedName>
        <fullName evidence="15">Steroid 21-hydroxylase</fullName>
        <ecNumber evidence="14">1.14.14.16</ecNumber>
    </recommendedName>
    <alternativeName>
        <fullName evidence="19">21-OHase</fullName>
    </alternativeName>
    <alternativeName>
        <fullName evidence="16">Cytochrome P-450c21</fullName>
    </alternativeName>
    <alternativeName>
        <fullName evidence="20">Cytochrome P450 21</fullName>
    </alternativeName>
    <alternativeName>
        <fullName evidence="18">Cytochrome P450 XXI</fullName>
    </alternativeName>
    <alternativeName>
        <fullName evidence="17">Cytochrome P450-C21</fullName>
    </alternativeName>
</protein>
<keyword evidence="24" id="KW-1185">Reference proteome</keyword>
<evidence type="ECO:0000313" key="24">
    <source>
        <dbReference type="Proteomes" id="UP001159428"/>
    </source>
</evidence>
<evidence type="ECO:0000256" key="22">
    <source>
        <dbReference type="SAM" id="Phobius"/>
    </source>
</evidence>
<keyword evidence="11" id="KW-0503">Monooxygenase</keyword>
<organism evidence="23 24">
    <name type="scientific">Pocillopora meandrina</name>
    <dbReference type="NCBI Taxonomy" id="46732"/>
    <lineage>
        <taxon>Eukaryota</taxon>
        <taxon>Metazoa</taxon>
        <taxon>Cnidaria</taxon>
        <taxon>Anthozoa</taxon>
        <taxon>Hexacorallia</taxon>
        <taxon>Scleractinia</taxon>
        <taxon>Astrocoeniina</taxon>
        <taxon>Pocilloporidae</taxon>
        <taxon>Pocillopora</taxon>
    </lineage>
</organism>
<evidence type="ECO:0000256" key="13">
    <source>
        <dbReference type="ARBA" id="ARBA00023136"/>
    </source>
</evidence>
<keyword evidence="22" id="KW-0812">Transmembrane</keyword>
<evidence type="ECO:0000256" key="16">
    <source>
        <dbReference type="ARBA" id="ARBA00044217"/>
    </source>
</evidence>
<feature type="transmembrane region" description="Helical" evidence="22">
    <location>
        <begin position="512"/>
        <end position="532"/>
    </location>
</feature>
<dbReference type="SUPFAM" id="SSF48264">
    <property type="entry name" value="Cytochrome P450"/>
    <property type="match status" value="2"/>
</dbReference>
<dbReference type="InterPro" id="IPR002401">
    <property type="entry name" value="Cyt_P450_E_grp-I"/>
</dbReference>
<dbReference type="InterPro" id="IPR017972">
    <property type="entry name" value="Cyt_P450_CS"/>
</dbReference>
<evidence type="ECO:0000256" key="6">
    <source>
        <dbReference type="ARBA" id="ARBA00022723"/>
    </source>
</evidence>
<dbReference type="CDD" id="cd11027">
    <property type="entry name" value="CYP17A1-like"/>
    <property type="match status" value="2"/>
</dbReference>
<evidence type="ECO:0000256" key="1">
    <source>
        <dbReference type="ARBA" id="ARBA00004184"/>
    </source>
</evidence>
<feature type="transmembrane region" description="Helical" evidence="22">
    <location>
        <begin position="12"/>
        <end position="31"/>
    </location>
</feature>
<evidence type="ECO:0000256" key="9">
    <source>
        <dbReference type="ARBA" id="ARBA00023002"/>
    </source>
</evidence>
<evidence type="ECO:0000256" key="20">
    <source>
        <dbReference type="ARBA" id="ARBA00044342"/>
    </source>
</evidence>
<evidence type="ECO:0000256" key="5">
    <source>
        <dbReference type="ARBA" id="ARBA00022617"/>
    </source>
</evidence>
<accession>A0AAU9XTK8</accession>
<comment type="caution">
    <text evidence="23">The sequence shown here is derived from an EMBL/GenBank/DDBJ whole genome shotgun (WGS) entry which is preliminary data.</text>
</comment>
<evidence type="ECO:0000256" key="21">
    <source>
        <dbReference type="PIRSR" id="PIRSR602401-1"/>
    </source>
</evidence>
<keyword evidence="10 21" id="KW-0408">Iron</keyword>
<dbReference type="GO" id="GO:0020037">
    <property type="term" value="F:heme binding"/>
    <property type="evidence" value="ECO:0007669"/>
    <property type="project" value="InterPro"/>
</dbReference>
<evidence type="ECO:0000256" key="2">
    <source>
        <dbReference type="ARBA" id="ARBA00004524"/>
    </source>
</evidence>
<keyword evidence="8" id="KW-0492">Microsome</keyword>
<evidence type="ECO:0000256" key="12">
    <source>
        <dbReference type="ARBA" id="ARBA00023121"/>
    </source>
</evidence>
<sequence>MELLLSEYLTFGNIIFSVVFLLILNQLIELYQFRSMPPGPRLTSLPLVGNLMSFDSGESFSEVTASMRGKYGTVYSMKVGSFKLVVAEDPASVKEVLVKKSADYAGRPPFHSYMIDSLGGKDIALGNYGPAWRFHRKLFMTAIRQYLSDQKLVEDRISEQVTRLMQYFEDQNENDFDPGKIFMESVANVIGRITFGKHFDSSHSDFEELFQLNNQYFADTETSNQLFVLDFFPITKYLPFRAYKSEQKISDRMFEILRQQLKIQESEFDPKVEIGSLIGNLLKERIAATNEVGAEERASLLSDDYIINTVGDMFSAGYETTSTTLRWAIAYLVHHPECQRDVQSQLDDVVGRDRMPGLDDRPNLPLVLATIMETLRLGNVAETVLPHYTLSDTTLAGYRVPKDTVVMTNLMAVHLDPSLWENPKSFDPSRHIDSDGQLITNSGSFLPFSAGRRVCAGEALAKVELFLFLSRMLHRFTFLPSEDGNLPDLKGKYGLTRFPAAYKIRVLLLSEYLTFGNIVFAVVLLLILNQLIELYQFRSMPPGPRLTSLPLVGNLMSFDSGESFSEVTASMREKYGTVYSMKVGSFKLVVAEDPASVKEVLVKKSADYAGRPPFHSYMIETLGGKDIALGNYGPAWRFHRKLFMTAVRQYLSDQKLVEDRISEQATSLMQYFEDQNGNDFDPGKIFMESVANVICRITFGKHFDSSHPDFEELLQLNNEAFTDIEASNQLFVLDFFPIAKYLPFRAYKLVQKSTDRIFEILRQQLKIQENEFDPNAEIGSLVEGLLKERSAAANEVGAEERASILSDDYMINSMGDMFSAGYETTSTTLRWAIAYLVHHPECQRDVQSQLDEVVGRDRMPGLDDRPKLPLVLATIMETLRLGNVAEVAIPHYTLSDTTLAGYRVPKDTVVMTNLMAVHLDPSLWENPNSFDPRRHIDSDGQLITNSGNFLPFSAGRRVCAGEALAKVELFLFLSWMLHKFTFLPSEDGNLPDLKGESGFTRFPAAYKIRVVKRQ</sequence>
<dbReference type="EC" id="1.14.14.16" evidence="14"/>
<dbReference type="FunFam" id="1.10.630.10:FF:000049">
    <property type="entry name" value="steroid 21-hydroxylase isoform X1"/>
    <property type="match status" value="2"/>
</dbReference>
<evidence type="ECO:0000256" key="4">
    <source>
        <dbReference type="ARBA" id="ARBA00010617"/>
    </source>
</evidence>
<evidence type="ECO:0000256" key="19">
    <source>
        <dbReference type="ARBA" id="ARBA00044304"/>
    </source>
</evidence>
<dbReference type="GO" id="GO:0008289">
    <property type="term" value="F:lipid binding"/>
    <property type="evidence" value="ECO:0007669"/>
    <property type="project" value="UniProtKB-KW"/>
</dbReference>
<evidence type="ECO:0000256" key="15">
    <source>
        <dbReference type="ARBA" id="ARBA00044116"/>
    </source>
</evidence>
<proteinExistence type="inferred from homology"/>
<reference evidence="23 24" key="1">
    <citation type="submission" date="2022-05" db="EMBL/GenBank/DDBJ databases">
        <authorList>
            <consortium name="Genoscope - CEA"/>
            <person name="William W."/>
        </authorList>
    </citation>
    <scope>NUCLEOTIDE SEQUENCE [LARGE SCALE GENOMIC DNA]</scope>
</reference>
<evidence type="ECO:0000256" key="18">
    <source>
        <dbReference type="ARBA" id="ARBA00044282"/>
    </source>
</evidence>
<comment type="similarity">
    <text evidence="4">Belongs to the cytochrome P450 family.</text>
</comment>
<dbReference type="GO" id="GO:0008610">
    <property type="term" value="P:lipid biosynthetic process"/>
    <property type="evidence" value="ECO:0007669"/>
    <property type="project" value="UniProtKB-ARBA"/>
</dbReference>
<dbReference type="PROSITE" id="PS00086">
    <property type="entry name" value="CYTOCHROME_P450"/>
    <property type="match status" value="2"/>
</dbReference>
<keyword evidence="6 21" id="KW-0479">Metal-binding</keyword>
<evidence type="ECO:0000256" key="10">
    <source>
        <dbReference type="ARBA" id="ARBA00023004"/>
    </source>
</evidence>
<dbReference type="GO" id="GO:0042446">
    <property type="term" value="P:hormone biosynthetic process"/>
    <property type="evidence" value="ECO:0007669"/>
    <property type="project" value="TreeGrafter"/>
</dbReference>
<evidence type="ECO:0000256" key="3">
    <source>
        <dbReference type="ARBA" id="ARBA00004586"/>
    </source>
</evidence>
<feature type="binding site" description="axial binding residue" evidence="21">
    <location>
        <position position="455"/>
    </location>
    <ligand>
        <name>heme</name>
        <dbReference type="ChEBI" id="CHEBI:30413"/>
    </ligand>
    <ligandPart>
        <name>Fe</name>
        <dbReference type="ChEBI" id="CHEBI:18248"/>
    </ligandPart>
</feature>
<dbReference type="Proteomes" id="UP001159428">
    <property type="component" value="Unassembled WGS sequence"/>
</dbReference>
<dbReference type="GO" id="GO:0005789">
    <property type="term" value="C:endoplasmic reticulum membrane"/>
    <property type="evidence" value="ECO:0007669"/>
    <property type="project" value="UniProtKB-SubCell"/>
</dbReference>
<evidence type="ECO:0000256" key="14">
    <source>
        <dbReference type="ARBA" id="ARBA00044040"/>
    </source>
</evidence>
<dbReference type="GO" id="GO:0004508">
    <property type="term" value="F:steroid 17-alpha-monooxygenase activity"/>
    <property type="evidence" value="ECO:0007669"/>
    <property type="project" value="TreeGrafter"/>
</dbReference>
<dbReference type="EMBL" id="CALNXJ010000067">
    <property type="protein sequence ID" value="CAH3158307.1"/>
    <property type="molecule type" value="Genomic_DNA"/>
</dbReference>
<comment type="subcellular location">
    <subcellularLocation>
        <location evidence="1">Endomembrane system</location>
        <topology evidence="1">Peripheral membrane protein</topology>
    </subcellularLocation>
    <subcellularLocation>
        <location evidence="3">Endoplasmic reticulum membrane</location>
    </subcellularLocation>
    <subcellularLocation>
        <location evidence="2">Microsome membrane</location>
    </subcellularLocation>
</comment>
<name>A0AAU9XTK8_9CNID</name>
<keyword evidence="22" id="KW-1133">Transmembrane helix</keyword>
<dbReference type="GO" id="GO:0004509">
    <property type="term" value="F:steroid 21-monooxygenase activity"/>
    <property type="evidence" value="ECO:0007669"/>
    <property type="project" value="UniProtKB-EC"/>
</dbReference>